<evidence type="ECO:0000256" key="1">
    <source>
        <dbReference type="SAM" id="MobiDB-lite"/>
    </source>
</evidence>
<dbReference type="Proteomes" id="UP000231693">
    <property type="component" value="Unassembled WGS sequence"/>
</dbReference>
<proteinExistence type="predicted"/>
<dbReference type="AlphaFoldDB" id="A0A2M9CE57"/>
<feature type="region of interest" description="Disordered" evidence="1">
    <location>
        <begin position="52"/>
        <end position="72"/>
    </location>
</feature>
<dbReference type="OrthoDB" id="9977177at2"/>
<organism evidence="2 3">
    <name type="scientific">Sediminihabitans luteus</name>
    <dbReference type="NCBI Taxonomy" id="1138585"/>
    <lineage>
        <taxon>Bacteria</taxon>
        <taxon>Bacillati</taxon>
        <taxon>Actinomycetota</taxon>
        <taxon>Actinomycetes</taxon>
        <taxon>Micrococcales</taxon>
        <taxon>Cellulomonadaceae</taxon>
        <taxon>Sediminihabitans</taxon>
    </lineage>
</organism>
<sequence length="114" mass="12677">MRDLSPTTDKDAASLAMENELLRYETLHLRARLAGVERRLVAANQELRRVSAAPAPGRATAVAAPGPAAAPQVDRSRNDLVWLLRRLDGSAGRWVVRRFSGFRDLKARYLEETP</sequence>
<protein>
    <recommendedName>
        <fullName evidence="4">PX domain-containing protein</fullName>
    </recommendedName>
</protein>
<evidence type="ECO:0000313" key="3">
    <source>
        <dbReference type="Proteomes" id="UP000231693"/>
    </source>
</evidence>
<dbReference type="EMBL" id="PGFE01000003">
    <property type="protein sequence ID" value="PJJ70167.1"/>
    <property type="molecule type" value="Genomic_DNA"/>
</dbReference>
<evidence type="ECO:0000313" key="2">
    <source>
        <dbReference type="EMBL" id="PJJ70167.1"/>
    </source>
</evidence>
<evidence type="ECO:0008006" key="4">
    <source>
        <dbReference type="Google" id="ProtNLM"/>
    </source>
</evidence>
<name>A0A2M9CE57_9CELL</name>
<keyword evidence="3" id="KW-1185">Reference proteome</keyword>
<reference evidence="2 3" key="1">
    <citation type="submission" date="2017-11" db="EMBL/GenBank/DDBJ databases">
        <title>Genomic Encyclopedia of Archaeal and Bacterial Type Strains, Phase II (KMG-II): From Individual Species to Whole Genera.</title>
        <authorList>
            <person name="Goeker M."/>
        </authorList>
    </citation>
    <scope>NUCLEOTIDE SEQUENCE [LARGE SCALE GENOMIC DNA]</scope>
    <source>
        <strain evidence="2 3">DSM 25478</strain>
    </source>
</reference>
<dbReference type="RefSeq" id="WP_100423182.1">
    <property type="nucleotide sequence ID" value="NZ_BOOX01000001.1"/>
</dbReference>
<comment type="caution">
    <text evidence="2">The sequence shown here is derived from an EMBL/GenBank/DDBJ whole genome shotgun (WGS) entry which is preliminary data.</text>
</comment>
<gene>
    <name evidence="2" type="ORF">CLV28_1996</name>
</gene>
<feature type="compositionally biased region" description="Low complexity" evidence="1">
    <location>
        <begin position="52"/>
        <end position="71"/>
    </location>
</feature>
<accession>A0A2M9CE57</accession>